<sequence length="91" mass="10382">MATDENPNQPRQFREHFDVWEAFDPIAKRVTGINTKGARAAYLNQLIRDAFAEHGTPEERAIVARADAEMEERKKNRGRKLGESNRKTAEG</sequence>
<feature type="region of interest" description="Disordered" evidence="1">
    <location>
        <begin position="65"/>
        <end position="91"/>
    </location>
</feature>
<proteinExistence type="predicted"/>
<accession>A0ABU7KET6</accession>
<dbReference type="RefSeq" id="WP_330093876.1">
    <property type="nucleotide sequence ID" value="NZ_JAUZMY010000026.1"/>
</dbReference>
<reference evidence="2 3" key="1">
    <citation type="submission" date="2023-08" db="EMBL/GenBank/DDBJ databases">
        <authorList>
            <person name="Girao M."/>
            <person name="Carvalho M.F."/>
        </authorList>
    </citation>
    <scope>NUCLEOTIDE SEQUENCE [LARGE SCALE GENOMIC DNA]</scope>
    <source>
        <strain evidence="2 3">CT-R113</strain>
    </source>
</reference>
<gene>
    <name evidence="2" type="ORF">Q8791_23090</name>
</gene>
<evidence type="ECO:0000313" key="3">
    <source>
        <dbReference type="Proteomes" id="UP001356095"/>
    </source>
</evidence>
<evidence type="ECO:0000256" key="1">
    <source>
        <dbReference type="SAM" id="MobiDB-lite"/>
    </source>
</evidence>
<comment type="caution">
    <text evidence="2">The sequence shown here is derived from an EMBL/GenBank/DDBJ whole genome shotgun (WGS) entry which is preliminary data.</text>
</comment>
<evidence type="ECO:0000313" key="2">
    <source>
        <dbReference type="EMBL" id="MEE2040107.1"/>
    </source>
</evidence>
<name>A0ABU7KET6_9ACTN</name>
<dbReference type="Proteomes" id="UP001356095">
    <property type="component" value="Unassembled WGS sequence"/>
</dbReference>
<dbReference type="EMBL" id="JAUZMY010000026">
    <property type="protein sequence ID" value="MEE2040107.1"/>
    <property type="molecule type" value="Genomic_DNA"/>
</dbReference>
<keyword evidence="3" id="KW-1185">Reference proteome</keyword>
<organism evidence="2 3">
    <name type="scientific">Nocardiopsis codii</name>
    <dbReference type="NCBI Taxonomy" id="3065942"/>
    <lineage>
        <taxon>Bacteria</taxon>
        <taxon>Bacillati</taxon>
        <taxon>Actinomycetota</taxon>
        <taxon>Actinomycetes</taxon>
        <taxon>Streptosporangiales</taxon>
        <taxon>Nocardiopsidaceae</taxon>
        <taxon>Nocardiopsis</taxon>
    </lineage>
</organism>
<evidence type="ECO:0008006" key="4">
    <source>
        <dbReference type="Google" id="ProtNLM"/>
    </source>
</evidence>
<protein>
    <recommendedName>
        <fullName evidence="4">Centromere-binding protein ParB C-terminal domain-containing protein</fullName>
    </recommendedName>
</protein>